<dbReference type="PROSITE" id="PS50885">
    <property type="entry name" value="HAMP"/>
    <property type="match status" value="1"/>
</dbReference>
<evidence type="ECO:0000256" key="5">
    <source>
        <dbReference type="ARBA" id="ARBA00022553"/>
    </source>
</evidence>
<evidence type="ECO:0000256" key="11">
    <source>
        <dbReference type="PROSITE-ProRule" id="PRU00169"/>
    </source>
</evidence>
<keyword evidence="10 12" id="KW-0472">Membrane</keyword>
<evidence type="ECO:0000313" key="17">
    <source>
        <dbReference type="Proteomes" id="UP000245539"/>
    </source>
</evidence>
<dbReference type="SMART" id="SM00448">
    <property type="entry name" value="REC"/>
    <property type="match status" value="1"/>
</dbReference>
<keyword evidence="6" id="KW-0808">Transferase</keyword>
<dbReference type="InterPro" id="IPR011006">
    <property type="entry name" value="CheY-like_superfamily"/>
</dbReference>
<dbReference type="Pfam" id="PF00512">
    <property type="entry name" value="HisKA"/>
    <property type="match status" value="1"/>
</dbReference>
<dbReference type="Gene3D" id="3.40.50.2300">
    <property type="match status" value="1"/>
</dbReference>
<evidence type="ECO:0000256" key="9">
    <source>
        <dbReference type="ARBA" id="ARBA00022989"/>
    </source>
</evidence>
<accession>A0A317CR28</accession>
<keyword evidence="4" id="KW-1003">Cell membrane</keyword>
<feature type="transmembrane region" description="Helical" evidence="12">
    <location>
        <begin position="345"/>
        <end position="365"/>
    </location>
</feature>
<dbReference type="GO" id="GO:0005886">
    <property type="term" value="C:plasma membrane"/>
    <property type="evidence" value="ECO:0007669"/>
    <property type="project" value="UniProtKB-SubCell"/>
</dbReference>
<dbReference type="CDD" id="cd06225">
    <property type="entry name" value="HAMP"/>
    <property type="match status" value="1"/>
</dbReference>
<keyword evidence="8" id="KW-0418">Kinase</keyword>
<dbReference type="SMART" id="SM00387">
    <property type="entry name" value="HATPase_c"/>
    <property type="match status" value="1"/>
</dbReference>
<dbReference type="SUPFAM" id="SSF55874">
    <property type="entry name" value="ATPase domain of HSP90 chaperone/DNA topoisomerase II/histidine kinase"/>
    <property type="match status" value="1"/>
</dbReference>
<dbReference type="Pfam" id="PF00072">
    <property type="entry name" value="Response_reg"/>
    <property type="match status" value="1"/>
</dbReference>
<keyword evidence="5 11" id="KW-0597">Phosphoprotein</keyword>
<dbReference type="AlphaFoldDB" id="A0A317CR28"/>
<dbReference type="PANTHER" id="PTHR43065:SF49">
    <property type="entry name" value="HISTIDINE KINASE"/>
    <property type="match status" value="1"/>
</dbReference>
<dbReference type="OrthoDB" id="9772100at2"/>
<dbReference type="InterPro" id="IPR001789">
    <property type="entry name" value="Sig_transdc_resp-reg_receiver"/>
</dbReference>
<evidence type="ECO:0000256" key="3">
    <source>
        <dbReference type="ARBA" id="ARBA00012438"/>
    </source>
</evidence>
<dbReference type="Pfam" id="PF02518">
    <property type="entry name" value="HATPase_c"/>
    <property type="match status" value="1"/>
</dbReference>
<dbReference type="InterPro" id="IPR004010">
    <property type="entry name" value="Double_Cache_2"/>
</dbReference>
<evidence type="ECO:0000256" key="4">
    <source>
        <dbReference type="ARBA" id="ARBA00022475"/>
    </source>
</evidence>
<protein>
    <recommendedName>
        <fullName evidence="3">histidine kinase</fullName>
        <ecNumber evidence="3">2.7.13.3</ecNumber>
    </recommendedName>
</protein>
<comment type="catalytic activity">
    <reaction evidence="1">
        <text>ATP + protein L-histidine = ADP + protein N-phospho-L-histidine.</text>
        <dbReference type="EC" id="2.7.13.3"/>
    </reaction>
</comment>
<dbReference type="SMART" id="SM00388">
    <property type="entry name" value="HisKA"/>
    <property type="match status" value="1"/>
</dbReference>
<dbReference type="RefSeq" id="WP_109835619.1">
    <property type="nucleotide sequence ID" value="NZ_QGKM01000001.1"/>
</dbReference>
<dbReference type="InterPro" id="IPR004358">
    <property type="entry name" value="Sig_transdc_His_kin-like_C"/>
</dbReference>
<dbReference type="InterPro" id="IPR003660">
    <property type="entry name" value="HAMP_dom"/>
</dbReference>
<feature type="domain" description="Histidine kinase" evidence="13">
    <location>
        <begin position="449"/>
        <end position="672"/>
    </location>
</feature>
<name>A0A317CR28_9GAMM</name>
<dbReference type="PRINTS" id="PR00344">
    <property type="entry name" value="BCTRLSENSOR"/>
</dbReference>
<evidence type="ECO:0000256" key="6">
    <source>
        <dbReference type="ARBA" id="ARBA00022679"/>
    </source>
</evidence>
<dbReference type="PROSITE" id="PS50110">
    <property type="entry name" value="RESPONSE_REGULATORY"/>
    <property type="match status" value="1"/>
</dbReference>
<dbReference type="Gene3D" id="3.30.450.20">
    <property type="entry name" value="PAS domain"/>
    <property type="match status" value="2"/>
</dbReference>
<dbReference type="InterPro" id="IPR003594">
    <property type="entry name" value="HATPase_dom"/>
</dbReference>
<proteinExistence type="predicted"/>
<keyword evidence="7 12" id="KW-0812">Transmembrane</keyword>
<evidence type="ECO:0000259" key="13">
    <source>
        <dbReference type="PROSITE" id="PS50109"/>
    </source>
</evidence>
<feature type="domain" description="Response regulatory" evidence="14">
    <location>
        <begin position="694"/>
        <end position="810"/>
    </location>
</feature>
<sequence>MPRNWPLTPKLSRRFLLTLLGITIATYSVVYLFSVPFIKQKVFEIERDSSRLVLDNVTELASRMYSNVEGYRKQALESHQQKLKVAVSLTEAFIQTEFQSAEAALIPASKVREKVFSVIRKFKYDENNYIWIADYQGTLLSHPDPRFYGVKSPLDDGVAKPVLEKLLKQVRKEGEGFYAYQWNRPQQKQGLDKVSFIKDYPEWGFVIGSGVYLDDLEKEVQVLKQQALPDLRNALLKIKLAKTGYLYIFDAQKNMLIHPNINIDGTRFNTLTNPLSKQPIADELISIADTGEELHYLWDKPDDPGNYIYEKRSLVRYLPGFDWYICSSVYLDELSSSSELLSNRLLTLATVTLLISWILGLFFVGRITRPLEHLSMTAEKVQQGDLSARSNLVGDDEVGKLAHSFDSMVMRLENNIDTLDSQVKRRTEEMLEAHANAQRMKAVGQLAGGLAHDFNNLLSIILGNLSLLKDRNPSNEELNNFLDPAIKASQRGTNITHRLLAFARKQPLRPTTVQVNQLLTDTCVLLRGSLPSSITLETVFSDEALAVNVDAALMESALINLALNARDAMPKGGVLSLESSLCEFTQPQHDYDETVPAGRYVCLLVTDTGSGFNEESLQKAFEPFFTTKTELDNSGLGLSMVYGFVKQSNGYIHINSKTGEGAAINVLLPAVDYEANDTSPNKAPASSQWLKNQLALLVEDDADVRRVVREQLMSFGLNIIEASSAQEAEQLIKNIPHLDLLVSDVRLQGVSAGPLLAELFAAQGKSRIILLMSGYTHSVQIDGKQGVLTFPLLRKPFDKEALYDALLQAHHALIREEVHDQ</sequence>
<comment type="caution">
    <text evidence="16">The sequence shown here is derived from an EMBL/GenBank/DDBJ whole genome shotgun (WGS) entry which is preliminary data.</text>
</comment>
<evidence type="ECO:0000256" key="12">
    <source>
        <dbReference type="SAM" id="Phobius"/>
    </source>
</evidence>
<dbReference type="InterPro" id="IPR005467">
    <property type="entry name" value="His_kinase_dom"/>
</dbReference>
<dbReference type="CDD" id="cd00082">
    <property type="entry name" value="HisKA"/>
    <property type="match status" value="1"/>
</dbReference>
<dbReference type="Gene3D" id="1.10.287.130">
    <property type="match status" value="1"/>
</dbReference>
<dbReference type="GO" id="GO:0000155">
    <property type="term" value="F:phosphorelay sensor kinase activity"/>
    <property type="evidence" value="ECO:0007669"/>
    <property type="project" value="InterPro"/>
</dbReference>
<keyword evidence="9 12" id="KW-1133">Transmembrane helix</keyword>
<dbReference type="Pfam" id="PF08269">
    <property type="entry name" value="dCache_2"/>
    <property type="match status" value="1"/>
</dbReference>
<evidence type="ECO:0000259" key="14">
    <source>
        <dbReference type="PROSITE" id="PS50110"/>
    </source>
</evidence>
<dbReference type="Gene3D" id="3.30.565.10">
    <property type="entry name" value="Histidine kinase-like ATPase, C-terminal domain"/>
    <property type="match status" value="1"/>
</dbReference>
<dbReference type="InterPro" id="IPR033480">
    <property type="entry name" value="sCache_2"/>
</dbReference>
<evidence type="ECO:0000256" key="2">
    <source>
        <dbReference type="ARBA" id="ARBA00004651"/>
    </source>
</evidence>
<organism evidence="16 17">
    <name type="scientific">Leucothrix pacifica</name>
    <dbReference type="NCBI Taxonomy" id="1247513"/>
    <lineage>
        <taxon>Bacteria</taxon>
        <taxon>Pseudomonadati</taxon>
        <taxon>Pseudomonadota</taxon>
        <taxon>Gammaproteobacteria</taxon>
        <taxon>Thiotrichales</taxon>
        <taxon>Thiotrichaceae</taxon>
        <taxon>Leucothrix</taxon>
    </lineage>
</organism>
<keyword evidence="17" id="KW-1185">Reference proteome</keyword>
<dbReference type="InterPro" id="IPR036890">
    <property type="entry name" value="HATPase_C_sf"/>
</dbReference>
<dbReference type="SUPFAM" id="SSF47384">
    <property type="entry name" value="Homodimeric domain of signal transducing histidine kinase"/>
    <property type="match status" value="1"/>
</dbReference>
<dbReference type="CDD" id="cd12912">
    <property type="entry name" value="PDC2_MCP_like"/>
    <property type="match status" value="1"/>
</dbReference>
<dbReference type="Proteomes" id="UP000245539">
    <property type="component" value="Unassembled WGS sequence"/>
</dbReference>
<dbReference type="SMART" id="SM01049">
    <property type="entry name" value="Cache_2"/>
    <property type="match status" value="1"/>
</dbReference>
<evidence type="ECO:0000256" key="8">
    <source>
        <dbReference type="ARBA" id="ARBA00022777"/>
    </source>
</evidence>
<dbReference type="PROSITE" id="PS50109">
    <property type="entry name" value="HIS_KIN"/>
    <property type="match status" value="1"/>
</dbReference>
<evidence type="ECO:0000313" key="16">
    <source>
        <dbReference type="EMBL" id="PWR00638.1"/>
    </source>
</evidence>
<reference evidence="16 17" key="1">
    <citation type="submission" date="2018-05" db="EMBL/GenBank/DDBJ databases">
        <title>Leucothrix arctica sp. nov., isolated from Arctic seawater.</title>
        <authorList>
            <person name="Choi A."/>
            <person name="Baek K."/>
        </authorList>
    </citation>
    <scope>NUCLEOTIDE SEQUENCE [LARGE SCALE GENOMIC DNA]</scope>
    <source>
        <strain evidence="16 17">JCM 18388</strain>
    </source>
</reference>
<evidence type="ECO:0000259" key="15">
    <source>
        <dbReference type="PROSITE" id="PS50885"/>
    </source>
</evidence>
<feature type="transmembrane region" description="Helical" evidence="12">
    <location>
        <begin position="15"/>
        <end position="38"/>
    </location>
</feature>
<dbReference type="Gene3D" id="6.10.340.10">
    <property type="match status" value="1"/>
</dbReference>
<dbReference type="SMART" id="SM00304">
    <property type="entry name" value="HAMP"/>
    <property type="match status" value="1"/>
</dbReference>
<dbReference type="EMBL" id="QGKM01000001">
    <property type="protein sequence ID" value="PWR00638.1"/>
    <property type="molecule type" value="Genomic_DNA"/>
</dbReference>
<feature type="domain" description="HAMP" evidence="15">
    <location>
        <begin position="365"/>
        <end position="417"/>
    </location>
</feature>
<evidence type="ECO:0000256" key="7">
    <source>
        <dbReference type="ARBA" id="ARBA00022692"/>
    </source>
</evidence>
<dbReference type="InterPro" id="IPR003661">
    <property type="entry name" value="HisK_dim/P_dom"/>
</dbReference>
<dbReference type="InterPro" id="IPR036097">
    <property type="entry name" value="HisK_dim/P_sf"/>
</dbReference>
<evidence type="ECO:0000256" key="10">
    <source>
        <dbReference type="ARBA" id="ARBA00023136"/>
    </source>
</evidence>
<dbReference type="SUPFAM" id="SSF52172">
    <property type="entry name" value="CheY-like"/>
    <property type="match status" value="1"/>
</dbReference>
<gene>
    <name evidence="16" type="ORF">DKW60_00070</name>
</gene>
<dbReference type="Pfam" id="PF00672">
    <property type="entry name" value="HAMP"/>
    <property type="match status" value="1"/>
</dbReference>
<dbReference type="EC" id="2.7.13.3" evidence="3"/>
<feature type="modified residue" description="4-aspartylphosphate" evidence="11">
    <location>
        <position position="744"/>
    </location>
</feature>
<comment type="subcellular location">
    <subcellularLocation>
        <location evidence="2">Cell membrane</location>
        <topology evidence="2">Multi-pass membrane protein</topology>
    </subcellularLocation>
</comment>
<evidence type="ECO:0000256" key="1">
    <source>
        <dbReference type="ARBA" id="ARBA00000085"/>
    </source>
</evidence>
<dbReference type="PANTHER" id="PTHR43065">
    <property type="entry name" value="SENSOR HISTIDINE KINASE"/>
    <property type="match status" value="1"/>
</dbReference>
<dbReference type="SUPFAM" id="SSF158472">
    <property type="entry name" value="HAMP domain-like"/>
    <property type="match status" value="1"/>
</dbReference>